<evidence type="ECO:0000313" key="1">
    <source>
        <dbReference type="EMBL" id="TYP92472.1"/>
    </source>
</evidence>
<organism evidence="1 2">
    <name type="scientific">Sphingobacterium allocomposti</name>
    <dbReference type="NCBI Taxonomy" id="415956"/>
    <lineage>
        <taxon>Bacteria</taxon>
        <taxon>Pseudomonadati</taxon>
        <taxon>Bacteroidota</taxon>
        <taxon>Sphingobacteriia</taxon>
        <taxon>Sphingobacteriales</taxon>
        <taxon>Sphingobacteriaceae</taxon>
        <taxon>Sphingobacterium</taxon>
    </lineage>
</organism>
<sequence length="103" mass="11039">MQSHISTDVPPKAEASAIYSLPGSASNAPISVHATRATAVSNSLSQPLNSDTADLVAFFSDKFLTWLSKKPNVTVIARFSNEVDPEGYHKTGRLTVSMEVVHP</sequence>
<name>A0A5S5DCR2_9SPHI</name>
<dbReference type="RefSeq" id="WP_148909302.1">
    <property type="nucleotide sequence ID" value="NZ_VNHX01000016.1"/>
</dbReference>
<comment type="caution">
    <text evidence="1">The sequence shown here is derived from an EMBL/GenBank/DDBJ whole genome shotgun (WGS) entry which is preliminary data.</text>
</comment>
<dbReference type="AlphaFoldDB" id="A0A5S5DCR2"/>
<dbReference type="Proteomes" id="UP000325105">
    <property type="component" value="Unassembled WGS sequence"/>
</dbReference>
<protein>
    <submittedName>
        <fullName evidence="1">Uncharacterized protein</fullName>
    </submittedName>
</protein>
<dbReference type="EMBL" id="VNHX01000016">
    <property type="protein sequence ID" value="TYP92472.1"/>
    <property type="molecule type" value="Genomic_DNA"/>
</dbReference>
<reference evidence="1 2" key="1">
    <citation type="submission" date="2019-07" db="EMBL/GenBank/DDBJ databases">
        <title>Genomic Encyclopedia of Archaeal and Bacterial Type Strains, Phase II (KMG-II): from individual species to whole genera.</title>
        <authorList>
            <person name="Goeker M."/>
        </authorList>
    </citation>
    <scope>NUCLEOTIDE SEQUENCE [LARGE SCALE GENOMIC DNA]</scope>
    <source>
        <strain evidence="1 2">DSM 18850</strain>
    </source>
</reference>
<gene>
    <name evidence="1" type="ORF">BC792_11674</name>
</gene>
<evidence type="ECO:0000313" key="2">
    <source>
        <dbReference type="Proteomes" id="UP000325105"/>
    </source>
</evidence>
<accession>A0A5S5DCR2</accession>
<keyword evidence="2" id="KW-1185">Reference proteome</keyword>
<proteinExistence type="predicted"/>